<dbReference type="InterPro" id="IPR011008">
    <property type="entry name" value="Dimeric_a/b-barrel"/>
</dbReference>
<dbReference type="Gene3D" id="3.30.70.920">
    <property type="match status" value="1"/>
</dbReference>
<dbReference type="GO" id="GO:0043565">
    <property type="term" value="F:sequence-specific DNA binding"/>
    <property type="evidence" value="ECO:0007669"/>
    <property type="project" value="TreeGrafter"/>
</dbReference>
<dbReference type="Proteomes" id="UP000325723">
    <property type="component" value="Unassembled WGS sequence"/>
</dbReference>
<comment type="caution">
    <text evidence="2">The sequence shown here is derived from an EMBL/GenBank/DDBJ whole genome shotgun (WGS) entry which is preliminary data.</text>
</comment>
<sequence length="105" mass="11885">MIEGYHASLKRKALGLDVFAFISITLCSHSTDAAQQFEKEILGLRNVLACHNISGKCDYLLQVVARDFEDFQEVVMKRIQSLSYVKAMNTGFSLREVKRFGNLPI</sequence>
<dbReference type="SUPFAM" id="SSF54909">
    <property type="entry name" value="Dimeric alpha+beta barrel"/>
    <property type="match status" value="1"/>
</dbReference>
<dbReference type="Pfam" id="PF01037">
    <property type="entry name" value="AsnC_trans_reg"/>
    <property type="match status" value="1"/>
</dbReference>
<dbReference type="GO" id="GO:0005829">
    <property type="term" value="C:cytosol"/>
    <property type="evidence" value="ECO:0007669"/>
    <property type="project" value="TreeGrafter"/>
</dbReference>
<proteinExistence type="predicted"/>
<dbReference type="PANTHER" id="PTHR30154">
    <property type="entry name" value="LEUCINE-RESPONSIVE REGULATORY PROTEIN"/>
    <property type="match status" value="1"/>
</dbReference>
<evidence type="ECO:0000259" key="1">
    <source>
        <dbReference type="Pfam" id="PF01037"/>
    </source>
</evidence>
<reference evidence="2 3" key="1">
    <citation type="submission" date="2019-09" db="EMBL/GenBank/DDBJ databases">
        <authorList>
            <person name="Chandra G."/>
            <person name="Truman W A."/>
        </authorList>
    </citation>
    <scope>NUCLEOTIDE SEQUENCE [LARGE SCALE GENOMIC DNA]</scope>
    <source>
        <strain evidence="2">PS900</strain>
    </source>
</reference>
<feature type="domain" description="Transcription regulator AsnC/Lrp ligand binding" evidence="1">
    <location>
        <begin position="24"/>
        <end position="96"/>
    </location>
</feature>
<dbReference type="AlphaFoldDB" id="A0A8H2NNA6"/>
<gene>
    <name evidence="2" type="ORF">PS900_00987</name>
</gene>
<evidence type="ECO:0000313" key="3">
    <source>
        <dbReference type="Proteomes" id="UP000325723"/>
    </source>
</evidence>
<accession>A0A8H2NNA6</accession>
<dbReference type="EMBL" id="CABVIE010000002">
    <property type="protein sequence ID" value="VVO64692.1"/>
    <property type="molecule type" value="Genomic_DNA"/>
</dbReference>
<name>A0A8H2NNA6_PSEFL</name>
<protein>
    <recommendedName>
        <fullName evidence="1">Transcription regulator AsnC/Lrp ligand binding domain-containing protein</fullName>
    </recommendedName>
</protein>
<dbReference type="PANTHER" id="PTHR30154:SF34">
    <property type="entry name" value="TRANSCRIPTIONAL REGULATOR AZLB"/>
    <property type="match status" value="1"/>
</dbReference>
<evidence type="ECO:0000313" key="2">
    <source>
        <dbReference type="EMBL" id="VVO64692.1"/>
    </source>
</evidence>
<dbReference type="InterPro" id="IPR019887">
    <property type="entry name" value="Tscrpt_reg_AsnC/Lrp_C"/>
</dbReference>
<organism evidence="2 3">
    <name type="scientific">Pseudomonas fluorescens</name>
    <dbReference type="NCBI Taxonomy" id="294"/>
    <lineage>
        <taxon>Bacteria</taxon>
        <taxon>Pseudomonadati</taxon>
        <taxon>Pseudomonadota</taxon>
        <taxon>Gammaproteobacteria</taxon>
        <taxon>Pseudomonadales</taxon>
        <taxon>Pseudomonadaceae</taxon>
        <taxon>Pseudomonas</taxon>
    </lineage>
</organism>
<dbReference type="GO" id="GO:0043200">
    <property type="term" value="P:response to amino acid"/>
    <property type="evidence" value="ECO:0007669"/>
    <property type="project" value="TreeGrafter"/>
</dbReference>